<dbReference type="Gene3D" id="1.10.10.10">
    <property type="entry name" value="Winged helix-like DNA-binding domain superfamily/Winged helix DNA-binding domain"/>
    <property type="match status" value="1"/>
</dbReference>
<accession>A0A448YUB7</accession>
<protein>
    <submittedName>
        <fullName evidence="2">Uncharacterized protein</fullName>
    </submittedName>
</protein>
<name>A0A448YUB7_9STRA</name>
<dbReference type="InterPro" id="IPR036388">
    <property type="entry name" value="WH-like_DNA-bd_sf"/>
</dbReference>
<dbReference type="AlphaFoldDB" id="A0A448YUB7"/>
<reference evidence="2 3" key="1">
    <citation type="submission" date="2019-01" db="EMBL/GenBank/DDBJ databases">
        <authorList>
            <person name="Ferrante I. M."/>
        </authorList>
    </citation>
    <scope>NUCLEOTIDE SEQUENCE [LARGE SCALE GENOMIC DNA]</scope>
    <source>
        <strain evidence="2 3">B856</strain>
    </source>
</reference>
<evidence type="ECO:0000313" key="3">
    <source>
        <dbReference type="Proteomes" id="UP000291116"/>
    </source>
</evidence>
<proteinExistence type="predicted"/>
<evidence type="ECO:0000256" key="1">
    <source>
        <dbReference type="SAM" id="MobiDB-lite"/>
    </source>
</evidence>
<keyword evidence="3" id="KW-1185">Reference proteome</keyword>
<evidence type="ECO:0000313" key="2">
    <source>
        <dbReference type="EMBL" id="VEU33383.1"/>
    </source>
</evidence>
<feature type="compositionally biased region" description="Basic and acidic residues" evidence="1">
    <location>
        <begin position="258"/>
        <end position="275"/>
    </location>
</feature>
<dbReference type="OrthoDB" id="45879at2759"/>
<feature type="region of interest" description="Disordered" evidence="1">
    <location>
        <begin position="1"/>
        <end position="23"/>
    </location>
</feature>
<dbReference type="Proteomes" id="UP000291116">
    <property type="component" value="Unassembled WGS sequence"/>
</dbReference>
<feature type="region of interest" description="Disordered" evidence="1">
    <location>
        <begin position="251"/>
        <end position="289"/>
    </location>
</feature>
<sequence length="289" mass="32069">MKRPKRSSRAELTVSPKKAKKTVGDKAHSIADLLLSTMVQMQVKRNKSCTSYTSIMKARKMNDRNTPWRKEWRSLIEEGFIQPASVSKPATSNSDGGGNGIFTGNYELTEKGEDRAGTPEMKAIKNMIETEAETSEEQHARIRKICMNNRTVQIFDLLLKHGPLTRKELAATIGISDRGAPFSYGLRQLKELGYVVVDAKNSGRGSKALILSDKAFVDPKDRPREIHIDPQILAANLEKVYGREKRAAAAAKSSSLSIKEEKVKEESNPAIKNEEGTPSPVQKEDDSND</sequence>
<dbReference type="InterPro" id="IPR036390">
    <property type="entry name" value="WH_DNA-bd_sf"/>
</dbReference>
<dbReference type="EMBL" id="CAACVS010000001">
    <property type="protein sequence ID" value="VEU33383.1"/>
    <property type="molecule type" value="Genomic_DNA"/>
</dbReference>
<gene>
    <name evidence="2" type="ORF">PSNMU_V1.4_AUG-EV-PASAV3_0001870</name>
</gene>
<organism evidence="2 3">
    <name type="scientific">Pseudo-nitzschia multistriata</name>
    <dbReference type="NCBI Taxonomy" id="183589"/>
    <lineage>
        <taxon>Eukaryota</taxon>
        <taxon>Sar</taxon>
        <taxon>Stramenopiles</taxon>
        <taxon>Ochrophyta</taxon>
        <taxon>Bacillariophyta</taxon>
        <taxon>Bacillariophyceae</taxon>
        <taxon>Bacillariophycidae</taxon>
        <taxon>Bacillariales</taxon>
        <taxon>Bacillariaceae</taxon>
        <taxon>Pseudo-nitzschia</taxon>
    </lineage>
</organism>
<dbReference type="SUPFAM" id="SSF46785">
    <property type="entry name" value="Winged helix' DNA-binding domain"/>
    <property type="match status" value="1"/>
</dbReference>